<comment type="subcellular location">
    <subcellularLocation>
        <location evidence="1">Nucleus</location>
    </subcellularLocation>
</comment>
<gene>
    <name evidence="3" type="ORF">RDB_LOCUS143159</name>
</gene>
<dbReference type="CDD" id="cd00067">
    <property type="entry name" value="GAL4"/>
    <property type="match status" value="1"/>
</dbReference>
<keyword evidence="2" id="KW-0539">Nucleus</keyword>
<dbReference type="Pfam" id="PF11951">
    <property type="entry name" value="Fungal_trans_2"/>
    <property type="match status" value="1"/>
</dbReference>
<dbReference type="EMBL" id="CAJMWS010000521">
    <property type="protein sequence ID" value="CAE6449285.1"/>
    <property type="molecule type" value="Genomic_DNA"/>
</dbReference>
<evidence type="ECO:0000256" key="2">
    <source>
        <dbReference type="ARBA" id="ARBA00023242"/>
    </source>
</evidence>
<reference evidence="3" key="1">
    <citation type="submission" date="2021-01" db="EMBL/GenBank/DDBJ databases">
        <authorList>
            <person name="Kaushik A."/>
        </authorList>
    </citation>
    <scope>NUCLEOTIDE SEQUENCE</scope>
    <source>
        <strain evidence="3">AG1-1C</strain>
    </source>
</reference>
<sequence>MVVDHPSESCCLENVDEIHNRLYIMRRKCDEGKPHCLRCLAARRSCIYEYVEHSEGNRNRVKRTKPAPTSSGLATAPRELSSHLSNFNLTSSSTPPAAIVLKPTILARPTLLATSGDGPYPNSNLNMPLHSKPHVSSLLVSSASSVRFFHGSDAAGASFASSDIVLPPDVGIPITTGQTSQEFAFYSGEDEAFDTDKCESESDDNDLEGVRVLLCTVPNMDRNVKDNSLPFVLYSYSQWAITRVFEPLRIAHTMQEKIIAQFSSENTRTRTILIANVMDMFARNLVIDGARKFIVDQLVLEGQKCGAYFLATPSLPELDKRNAMRTLDSILEIFTQPLAACLQSLDYAAPVFRRGCSEPPGQPVNIANLLLESNISLQCFAILDIIQSATTGRPTYCQYEVPFSLELCERVYGLQNDHGLQWHLGFPDPFILLFAWINSLSEIPEATNNSSLIAWVETNLPQIKVSIAESGDPLLCLGRTVIQECWRYAVLIYLYMVLCKANAYDPRVVQAQQGFMRLIRGVKPGRNPDAHLSPPAVIAGVVTIKERDRETLQQRILGVQEFTERGTVGNDYMLELEDVWTRTKDEGRPAVWSDLRIACFRVTGR</sequence>
<dbReference type="GO" id="GO:0005634">
    <property type="term" value="C:nucleus"/>
    <property type="evidence" value="ECO:0007669"/>
    <property type="project" value="UniProtKB-SubCell"/>
</dbReference>
<dbReference type="AlphaFoldDB" id="A0A8H3B6L9"/>
<dbReference type="PANTHER" id="PTHR37534:SF46">
    <property type="entry name" value="ZN(II)2CYS6 TRANSCRIPTION FACTOR (EUROFUNG)"/>
    <property type="match status" value="1"/>
</dbReference>
<organism evidence="3 4">
    <name type="scientific">Rhizoctonia solani</name>
    <dbReference type="NCBI Taxonomy" id="456999"/>
    <lineage>
        <taxon>Eukaryota</taxon>
        <taxon>Fungi</taxon>
        <taxon>Dikarya</taxon>
        <taxon>Basidiomycota</taxon>
        <taxon>Agaricomycotina</taxon>
        <taxon>Agaricomycetes</taxon>
        <taxon>Cantharellales</taxon>
        <taxon>Ceratobasidiaceae</taxon>
        <taxon>Rhizoctonia</taxon>
    </lineage>
</organism>
<dbReference type="InterPro" id="IPR021858">
    <property type="entry name" value="Fun_TF"/>
</dbReference>
<dbReference type="Proteomes" id="UP000663846">
    <property type="component" value="Unassembled WGS sequence"/>
</dbReference>
<protein>
    <submittedName>
        <fullName evidence="3">Uncharacterized protein</fullName>
    </submittedName>
</protein>
<name>A0A8H3B6L9_9AGAM</name>
<evidence type="ECO:0000313" key="4">
    <source>
        <dbReference type="Proteomes" id="UP000663846"/>
    </source>
</evidence>
<evidence type="ECO:0000313" key="3">
    <source>
        <dbReference type="EMBL" id="CAE6449285.1"/>
    </source>
</evidence>
<evidence type="ECO:0000256" key="1">
    <source>
        <dbReference type="ARBA" id="ARBA00004123"/>
    </source>
</evidence>
<dbReference type="GO" id="GO:0000981">
    <property type="term" value="F:DNA-binding transcription factor activity, RNA polymerase II-specific"/>
    <property type="evidence" value="ECO:0007669"/>
    <property type="project" value="InterPro"/>
</dbReference>
<accession>A0A8H3B6L9</accession>
<dbReference type="InterPro" id="IPR001138">
    <property type="entry name" value="Zn2Cys6_DnaBD"/>
</dbReference>
<dbReference type="GO" id="GO:0008270">
    <property type="term" value="F:zinc ion binding"/>
    <property type="evidence" value="ECO:0007669"/>
    <property type="project" value="InterPro"/>
</dbReference>
<proteinExistence type="predicted"/>
<comment type="caution">
    <text evidence="3">The sequence shown here is derived from an EMBL/GenBank/DDBJ whole genome shotgun (WGS) entry which is preliminary data.</text>
</comment>
<dbReference type="PANTHER" id="PTHR37534">
    <property type="entry name" value="TRANSCRIPTIONAL ACTIVATOR PROTEIN UGA3"/>
    <property type="match status" value="1"/>
</dbReference>